<dbReference type="PRINTS" id="PR00301">
    <property type="entry name" value="HEATSHOCK70"/>
</dbReference>
<comment type="similarity">
    <text evidence="1 4">Belongs to the heat shock protein 70 family.</text>
</comment>
<dbReference type="Proteomes" id="UP000008957">
    <property type="component" value="Chromosome"/>
</dbReference>
<dbReference type="SUPFAM" id="SSF53067">
    <property type="entry name" value="Actin-like ATPase domain"/>
    <property type="match status" value="2"/>
</dbReference>
<dbReference type="AlphaFoldDB" id="A0AB94IVC0"/>
<evidence type="ECO:0000313" key="6">
    <source>
        <dbReference type="Proteomes" id="UP000008957"/>
    </source>
</evidence>
<accession>A0AB94IVC0</accession>
<dbReference type="EMBL" id="FP929056">
    <property type="protein sequence ID" value="CBL27692.1"/>
    <property type="molecule type" value="Genomic_DNA"/>
</dbReference>
<protein>
    <submittedName>
        <fullName evidence="5">Molecular chaperone</fullName>
    </submittedName>
</protein>
<organism evidence="5 6">
    <name type="scientific">Fretibacterium fastidiosum</name>
    <dbReference type="NCBI Taxonomy" id="651822"/>
    <lineage>
        <taxon>Bacteria</taxon>
        <taxon>Thermotogati</taxon>
        <taxon>Synergistota</taxon>
        <taxon>Synergistia</taxon>
        <taxon>Synergistales</taxon>
        <taxon>Aminobacteriaceae</taxon>
        <taxon>Fretibacterium</taxon>
    </lineage>
</organism>
<dbReference type="Gene3D" id="3.30.420.40">
    <property type="match status" value="2"/>
</dbReference>
<evidence type="ECO:0000256" key="4">
    <source>
        <dbReference type="RuleBase" id="RU003322"/>
    </source>
</evidence>
<dbReference type="GO" id="GO:0140662">
    <property type="term" value="F:ATP-dependent protein folding chaperone"/>
    <property type="evidence" value="ECO:0007669"/>
    <property type="project" value="InterPro"/>
</dbReference>
<keyword evidence="6" id="KW-1185">Reference proteome</keyword>
<dbReference type="KEGG" id="sbr:SY1_01390"/>
<dbReference type="InterPro" id="IPR018181">
    <property type="entry name" value="Heat_shock_70_CS"/>
</dbReference>
<evidence type="ECO:0000256" key="1">
    <source>
        <dbReference type="ARBA" id="ARBA00007381"/>
    </source>
</evidence>
<dbReference type="GO" id="GO:0005524">
    <property type="term" value="F:ATP binding"/>
    <property type="evidence" value="ECO:0007669"/>
    <property type="project" value="UniProtKB-KW"/>
</dbReference>
<dbReference type="InterPro" id="IPR013126">
    <property type="entry name" value="Hsp_70_fam"/>
</dbReference>
<evidence type="ECO:0000313" key="5">
    <source>
        <dbReference type="EMBL" id="CBL27692.1"/>
    </source>
</evidence>
<name>A0AB94IVC0_9BACT</name>
<evidence type="ECO:0000256" key="3">
    <source>
        <dbReference type="ARBA" id="ARBA00022840"/>
    </source>
</evidence>
<reference evidence="6" key="1">
    <citation type="submission" date="2010-03" db="EMBL/GenBank/DDBJ databases">
        <title>The genome sequence of Synergistetes sp. SGP1.</title>
        <authorList>
            <consortium name="metaHIT consortium -- http://www.metahit.eu/"/>
            <person name="Pajon A."/>
            <person name="Turner K."/>
            <person name="Parkhill J."/>
            <person name="Wade W."/>
            <person name="Vartoukian S."/>
        </authorList>
    </citation>
    <scope>NUCLEOTIDE SEQUENCE [LARGE SCALE GENOMIC DNA]</scope>
    <source>
        <strain evidence="6">SGP1</strain>
    </source>
</reference>
<dbReference type="InterPro" id="IPR043129">
    <property type="entry name" value="ATPase_NBD"/>
</dbReference>
<sequence>MSRMSSPAIGIDLGTRNALVAFLDEDGAVRLIPNRWGTTTTHSVVGWEDGAWVVGEDAVRLGLRGGSVWWDLKRKVGTSFRAFPDGRPRAAQDLLVPLLEALREDAEVCLKSFVSSCVLTVPACFTLPQREAVIRAASAAGLDARIVSEPTAAALAFGRQGRFLVLDFGAGTTDISAVESEGGVWQVLESVGTDTVGGYEFDVALAEWLRESLLLDKFDAGDVRWQLLLQEAERIKIALSDCWSVHWTPLALGGWAPPELTVYREDMERLMRFSIRRLIHTVRRLWDRYGPEHLLLVGGSSRIPLLQEILEREVALPERLSLSAEDAVARGAALYTASGRERLLLDALSGDLNALWCGQTLTLIPSESVLPAHAEVVLEAARTGRATLEIRQSRNELRDESVRLGSLDLEVDAGEELRLACLLSASGRFTASLTRGTGECVPIPLVLEGTQAGRSPEAENDRRLRELKLSLVSLETLLSDSQRARLHLLFRRAEGAPSDPEVMGLLEGLVKDLKRAVS</sequence>
<dbReference type="Gene3D" id="3.90.640.10">
    <property type="entry name" value="Actin, Chain A, domain 4"/>
    <property type="match status" value="1"/>
</dbReference>
<dbReference type="FunFam" id="3.30.420.40:FF:000028">
    <property type="entry name" value="heat shock 70 kDa protein-like"/>
    <property type="match status" value="1"/>
</dbReference>
<keyword evidence="2 4" id="KW-0547">Nucleotide-binding</keyword>
<reference evidence="5 6" key="2">
    <citation type="submission" date="2010-03" db="EMBL/GenBank/DDBJ databases">
        <authorList>
            <person name="Pajon A."/>
        </authorList>
    </citation>
    <scope>NUCLEOTIDE SEQUENCE [LARGE SCALE GENOMIC DNA]</scope>
    <source>
        <strain evidence="5 6">SGP1</strain>
    </source>
</reference>
<keyword evidence="3 4" id="KW-0067">ATP-binding</keyword>
<evidence type="ECO:0000256" key="2">
    <source>
        <dbReference type="ARBA" id="ARBA00022741"/>
    </source>
</evidence>
<proteinExistence type="inferred from homology"/>
<gene>
    <name evidence="5" type="ORF">SY1_01390</name>
</gene>
<dbReference type="Pfam" id="PF00012">
    <property type="entry name" value="HSP70"/>
    <property type="match status" value="2"/>
</dbReference>
<dbReference type="PROSITE" id="PS01036">
    <property type="entry name" value="HSP70_3"/>
    <property type="match status" value="1"/>
</dbReference>
<dbReference type="PANTHER" id="PTHR19375">
    <property type="entry name" value="HEAT SHOCK PROTEIN 70KDA"/>
    <property type="match status" value="1"/>
</dbReference>